<name>A0A1F6BIM6_9BACT</name>
<dbReference type="Proteomes" id="UP000176273">
    <property type="component" value="Unassembled WGS sequence"/>
</dbReference>
<feature type="transmembrane region" description="Helical" evidence="1">
    <location>
        <begin position="73"/>
        <end position="96"/>
    </location>
</feature>
<dbReference type="EMBL" id="MFKH01000016">
    <property type="protein sequence ID" value="OGG36781.1"/>
    <property type="molecule type" value="Genomic_DNA"/>
</dbReference>
<evidence type="ECO:0000313" key="3">
    <source>
        <dbReference type="Proteomes" id="UP000176273"/>
    </source>
</evidence>
<dbReference type="AlphaFoldDB" id="A0A1F6BIM6"/>
<gene>
    <name evidence="2" type="ORF">A2110_01070</name>
</gene>
<keyword evidence="1" id="KW-0812">Transmembrane</keyword>
<organism evidence="2 3">
    <name type="scientific">Candidatus Jorgensenbacteria bacterium GWA1_54_12</name>
    <dbReference type="NCBI Taxonomy" id="1798468"/>
    <lineage>
        <taxon>Bacteria</taxon>
        <taxon>Candidatus Joergenseniibacteriota</taxon>
    </lineage>
</organism>
<evidence type="ECO:0000313" key="2">
    <source>
        <dbReference type="EMBL" id="OGG36781.1"/>
    </source>
</evidence>
<feature type="transmembrane region" description="Helical" evidence="1">
    <location>
        <begin position="108"/>
        <end position="130"/>
    </location>
</feature>
<evidence type="ECO:0000256" key="1">
    <source>
        <dbReference type="SAM" id="Phobius"/>
    </source>
</evidence>
<sequence length="133" mass="14055">MTLQGVSLRIARGLFYCASRMYNRVNMDKFMLALLILSGAFILAGGIVLAIAAPRFSEPVILHVDPVIGVDRVGSVGEAIGMFGIGVVMVAINLVLAKEFLERMPRLAYVSAAAGALVALLTLVATSYVASLN</sequence>
<proteinExistence type="predicted"/>
<protein>
    <recommendedName>
        <fullName evidence="4">DUF1648 domain-containing protein</fullName>
    </recommendedName>
</protein>
<feature type="transmembrane region" description="Helical" evidence="1">
    <location>
        <begin position="30"/>
        <end position="53"/>
    </location>
</feature>
<keyword evidence="1" id="KW-0472">Membrane</keyword>
<keyword evidence="1" id="KW-1133">Transmembrane helix</keyword>
<evidence type="ECO:0008006" key="4">
    <source>
        <dbReference type="Google" id="ProtNLM"/>
    </source>
</evidence>
<accession>A0A1F6BIM6</accession>
<dbReference type="STRING" id="1798468.A2110_01070"/>
<comment type="caution">
    <text evidence="2">The sequence shown here is derived from an EMBL/GenBank/DDBJ whole genome shotgun (WGS) entry which is preliminary data.</text>
</comment>
<reference evidence="2 3" key="1">
    <citation type="journal article" date="2016" name="Nat. Commun.">
        <title>Thousands of microbial genomes shed light on interconnected biogeochemical processes in an aquifer system.</title>
        <authorList>
            <person name="Anantharaman K."/>
            <person name="Brown C.T."/>
            <person name="Hug L.A."/>
            <person name="Sharon I."/>
            <person name="Castelle C.J."/>
            <person name="Probst A.J."/>
            <person name="Thomas B.C."/>
            <person name="Singh A."/>
            <person name="Wilkins M.J."/>
            <person name="Karaoz U."/>
            <person name="Brodie E.L."/>
            <person name="Williams K.H."/>
            <person name="Hubbard S.S."/>
            <person name="Banfield J.F."/>
        </authorList>
    </citation>
    <scope>NUCLEOTIDE SEQUENCE [LARGE SCALE GENOMIC DNA]</scope>
</reference>